<dbReference type="RefSeq" id="WP_063027367.1">
    <property type="nucleotide sequence ID" value="NZ_PYHS01000019.1"/>
</dbReference>
<protein>
    <submittedName>
        <fullName evidence="1">Uncharacterized protein</fullName>
    </submittedName>
</protein>
<accession>A0A2T2YU44</accession>
<evidence type="ECO:0000313" key="1">
    <source>
        <dbReference type="EMBL" id="PSR59042.1"/>
    </source>
</evidence>
<organism evidence="1 2">
    <name type="scientific">Nocardia nova</name>
    <dbReference type="NCBI Taxonomy" id="37330"/>
    <lineage>
        <taxon>Bacteria</taxon>
        <taxon>Bacillati</taxon>
        <taxon>Actinomycetota</taxon>
        <taxon>Actinomycetes</taxon>
        <taxon>Mycobacteriales</taxon>
        <taxon>Nocardiaceae</taxon>
        <taxon>Nocardia</taxon>
    </lineage>
</organism>
<dbReference type="AlphaFoldDB" id="A0A2T2YU44"/>
<dbReference type="EMBL" id="PYHS01000019">
    <property type="protein sequence ID" value="PSR59042.1"/>
    <property type="molecule type" value="Genomic_DNA"/>
</dbReference>
<evidence type="ECO:0000313" key="2">
    <source>
        <dbReference type="Proteomes" id="UP000241647"/>
    </source>
</evidence>
<dbReference type="Proteomes" id="UP000241647">
    <property type="component" value="Unassembled WGS sequence"/>
</dbReference>
<gene>
    <name evidence="1" type="ORF">C8259_28255</name>
</gene>
<sequence>MQEPIGSAAEYELAVEIPPGYFELPLHNIDHQLDAALPFVEKFSDGMPAEAVADVMGTLKFLLNALVAGNTRYCGLGQHVSEKGERVASWLVISVMKYGKPRNPRLPLADIATAKKLEDGSLIVEPVDIEGRPILFTESIRTEPQPEITGLTTESGSAAVFQLEAFIPSEDGTTVAAIEFSTVSVSEGPHFREMFFLLAASAKLDKTPSRPSKLNM</sequence>
<comment type="caution">
    <text evidence="1">The sequence shown here is derived from an EMBL/GenBank/DDBJ whole genome shotgun (WGS) entry which is preliminary data.</text>
</comment>
<proteinExistence type="predicted"/>
<name>A0A2T2YU44_9NOCA</name>
<reference evidence="1 2" key="1">
    <citation type="submission" date="2018-02" db="EMBL/GenBank/DDBJ databases">
        <title>8 Nocardia nova and 1 Nocardia cyriacigeorgica strain used for evolution to TMP-SMX.</title>
        <authorList>
            <person name="Mehta H."/>
            <person name="Weng J."/>
            <person name="Shamoo Y."/>
        </authorList>
    </citation>
    <scope>NUCLEOTIDE SEQUENCE [LARGE SCALE GENOMIC DNA]</scope>
    <source>
        <strain evidence="1 2">ATCC 33727</strain>
    </source>
</reference>